<dbReference type="EMBL" id="AEVO01000028">
    <property type="protein sequence ID" value="EFY07563.1"/>
    <property type="molecule type" value="Genomic_DNA"/>
</dbReference>
<organism evidence="1 2">
    <name type="scientific">Succinatimonas hippei (strain DSM 22608 / JCM 16073 / KCTC 15190 / YIT 12066)</name>
    <dbReference type="NCBI Taxonomy" id="762983"/>
    <lineage>
        <taxon>Bacteria</taxon>
        <taxon>Pseudomonadati</taxon>
        <taxon>Pseudomonadota</taxon>
        <taxon>Gammaproteobacteria</taxon>
        <taxon>Aeromonadales</taxon>
        <taxon>Succinivibrionaceae</taxon>
        <taxon>Succinatimonas</taxon>
    </lineage>
</organism>
<dbReference type="RefSeq" id="WP_009142827.1">
    <property type="nucleotide sequence ID" value="NZ_GL830966.1"/>
</dbReference>
<dbReference type="STRING" id="762983.HMPREF9444_00610"/>
<reference evidence="1 2" key="1">
    <citation type="submission" date="2011-01" db="EMBL/GenBank/DDBJ databases">
        <authorList>
            <person name="Weinstock G."/>
            <person name="Sodergren E."/>
            <person name="Clifton S."/>
            <person name="Fulton L."/>
            <person name="Fulton B."/>
            <person name="Courtney L."/>
            <person name="Fronick C."/>
            <person name="Harrison M."/>
            <person name="Strong C."/>
            <person name="Farmer C."/>
            <person name="Delahaunty K."/>
            <person name="Markovic C."/>
            <person name="Hall O."/>
            <person name="Minx P."/>
            <person name="Tomlinson C."/>
            <person name="Mitreva M."/>
            <person name="Hou S."/>
            <person name="Chen J."/>
            <person name="Wollam A."/>
            <person name="Pepin K.H."/>
            <person name="Johnson M."/>
            <person name="Bhonagiri V."/>
            <person name="Zhang X."/>
            <person name="Suruliraj S."/>
            <person name="Warren W."/>
            <person name="Chinwalla A."/>
            <person name="Mardis E.R."/>
            <person name="Wilson R.K."/>
        </authorList>
    </citation>
    <scope>NUCLEOTIDE SEQUENCE [LARGE SCALE GENOMIC DNA]</scope>
    <source>
        <strain evidence="2">DSM 22608 / JCM 16073 / KCTC 15190 / YIT 12066</strain>
    </source>
</reference>
<evidence type="ECO:0000313" key="2">
    <source>
        <dbReference type="Proteomes" id="UP000018458"/>
    </source>
</evidence>
<dbReference type="HOGENOM" id="CLU_2792456_0_0_6"/>
<name>E8LIT9_SUCHY</name>
<protein>
    <recommendedName>
        <fullName evidence="3">Type III secretion system protein, YseE family</fullName>
    </recommendedName>
</protein>
<evidence type="ECO:0008006" key="3">
    <source>
        <dbReference type="Google" id="ProtNLM"/>
    </source>
</evidence>
<gene>
    <name evidence="1" type="ORF">HMPREF9444_00610</name>
</gene>
<proteinExistence type="predicted"/>
<keyword evidence="2" id="KW-1185">Reference proteome</keyword>
<dbReference type="Proteomes" id="UP000018458">
    <property type="component" value="Unassembled WGS sequence"/>
</dbReference>
<sequence length="68" mass="7590">MNLNDLNMDLLLNPENAYLLKELKEEVFSISVQLKNKMDSGVSVGEIDAYRGLYLSCQNALAIIDKLG</sequence>
<accession>E8LIT9</accession>
<comment type="caution">
    <text evidence="1">The sequence shown here is derived from an EMBL/GenBank/DDBJ whole genome shotgun (WGS) entry which is preliminary data.</text>
</comment>
<evidence type="ECO:0000313" key="1">
    <source>
        <dbReference type="EMBL" id="EFY07563.1"/>
    </source>
</evidence>
<dbReference type="AlphaFoldDB" id="E8LIT9"/>